<feature type="compositionally biased region" description="Pro residues" evidence="1">
    <location>
        <begin position="204"/>
        <end position="236"/>
    </location>
</feature>
<feature type="compositionally biased region" description="Polar residues" evidence="1">
    <location>
        <begin position="163"/>
        <end position="172"/>
    </location>
</feature>
<organism evidence="3 4">
    <name type="scientific">Prorocentrum cordatum</name>
    <dbReference type="NCBI Taxonomy" id="2364126"/>
    <lineage>
        <taxon>Eukaryota</taxon>
        <taxon>Sar</taxon>
        <taxon>Alveolata</taxon>
        <taxon>Dinophyceae</taxon>
        <taxon>Prorocentrales</taxon>
        <taxon>Prorocentraceae</taxon>
        <taxon>Prorocentrum</taxon>
    </lineage>
</organism>
<keyword evidence="4" id="KW-1185">Reference proteome</keyword>
<gene>
    <name evidence="3" type="ORF">PCOR1329_LOCUS82835</name>
</gene>
<keyword evidence="2" id="KW-0472">Membrane</keyword>
<feature type="compositionally biased region" description="Acidic residues" evidence="1">
    <location>
        <begin position="501"/>
        <end position="517"/>
    </location>
</feature>
<feature type="transmembrane region" description="Helical" evidence="2">
    <location>
        <begin position="85"/>
        <end position="103"/>
    </location>
</feature>
<evidence type="ECO:0000256" key="1">
    <source>
        <dbReference type="SAM" id="MobiDB-lite"/>
    </source>
</evidence>
<sequence length="557" mass="60280">EVELVARAAEPLARWLTLKVPLEVDHFGDMLWEAYHGAVIGTGCAEKLKNLPDDLEAWNDMAMNLRAQVIGEDPQGRAPAYYDRLVGWAGVLAVAAMAVVLGAETGRSRFLGYLMAASCTTAMAWGSWRSARTRWHMWCRRRAFCAAEDQAVKRGDLFGSNGGTKPTRTTALAESPETKALAELRAENEKLREGVPAVAGQAAPGPPPLAPPLPPPLPPPEAPPPAAAPGLAPPPAVSGTVETFRDFVENRTPEGYQPKVKTQAARVQEALMSAMAQQSINPYWAWSFWQWVAQAHKAEPFEQEVMRLLMSHGYLRPATRSRPRESLKSELELVALHAKPAHGMGALGGDGLLTLGEFGLTQDQELARWNVSLPPDLKRAAPDIYRSMRSAGAASARDWFAQECTGRKSAQLWTDLWNAATSIDFATARVKSQVELLNLLASDDGLEMNLRRIARYVHDTRTGDNSGGKKMLAIPPPGAGVHLAPTWLVTGDVELDVAAEEVPDGDQDEEELVEDTTEQLTEVAAQEQPVAKREEAGAAAPRANDAPGATGASRALR</sequence>
<protein>
    <submittedName>
        <fullName evidence="3">Uncharacterized protein</fullName>
    </submittedName>
</protein>
<feature type="non-terminal residue" evidence="3">
    <location>
        <position position="1"/>
    </location>
</feature>
<name>A0ABN9Y689_9DINO</name>
<evidence type="ECO:0000313" key="4">
    <source>
        <dbReference type="Proteomes" id="UP001189429"/>
    </source>
</evidence>
<feature type="compositionally biased region" description="Low complexity" evidence="1">
    <location>
        <begin position="537"/>
        <end position="549"/>
    </location>
</feature>
<dbReference type="Proteomes" id="UP001189429">
    <property type="component" value="Unassembled WGS sequence"/>
</dbReference>
<accession>A0ABN9Y689</accession>
<dbReference type="EMBL" id="CAUYUJ010021948">
    <property type="protein sequence ID" value="CAK0908063.1"/>
    <property type="molecule type" value="Genomic_DNA"/>
</dbReference>
<reference evidence="3" key="1">
    <citation type="submission" date="2023-10" db="EMBL/GenBank/DDBJ databases">
        <authorList>
            <person name="Chen Y."/>
            <person name="Shah S."/>
            <person name="Dougan E. K."/>
            <person name="Thang M."/>
            <person name="Chan C."/>
        </authorList>
    </citation>
    <scope>NUCLEOTIDE SEQUENCE [LARGE SCALE GENOMIC DNA]</scope>
</reference>
<comment type="caution">
    <text evidence="3">The sequence shown here is derived from an EMBL/GenBank/DDBJ whole genome shotgun (WGS) entry which is preliminary data.</text>
</comment>
<proteinExistence type="predicted"/>
<keyword evidence="2" id="KW-0812">Transmembrane</keyword>
<evidence type="ECO:0000256" key="2">
    <source>
        <dbReference type="SAM" id="Phobius"/>
    </source>
</evidence>
<feature type="region of interest" description="Disordered" evidence="1">
    <location>
        <begin position="155"/>
        <end position="176"/>
    </location>
</feature>
<feature type="non-terminal residue" evidence="3">
    <location>
        <position position="557"/>
    </location>
</feature>
<feature type="region of interest" description="Disordered" evidence="1">
    <location>
        <begin position="198"/>
        <end position="238"/>
    </location>
</feature>
<keyword evidence="2" id="KW-1133">Transmembrane helix</keyword>
<feature type="region of interest" description="Disordered" evidence="1">
    <location>
        <begin position="501"/>
        <end position="557"/>
    </location>
</feature>
<evidence type="ECO:0000313" key="3">
    <source>
        <dbReference type="EMBL" id="CAK0908063.1"/>
    </source>
</evidence>